<evidence type="ECO:0000313" key="2">
    <source>
        <dbReference type="Proteomes" id="UP000663866"/>
    </source>
</evidence>
<keyword evidence="2" id="KW-1185">Reference proteome</keyword>
<accession>A0A820BS78</accession>
<sequence>MLLVELHMQNPPERIVVSERACEEPELHIADCGCDSVSNISSNDWSDNKYRRRTIGSAWVNIIKRLVQQQASIQFYIRLSFILSRCRRRTIDSRISKVGPAIHPTVSIS</sequence>
<protein>
    <submittedName>
        <fullName evidence="1">Uncharacterized protein</fullName>
    </submittedName>
</protein>
<dbReference type="AlphaFoldDB" id="A0A820BS78"/>
<reference evidence="1" key="1">
    <citation type="submission" date="2021-02" db="EMBL/GenBank/DDBJ databases">
        <authorList>
            <person name="Nowell W R."/>
        </authorList>
    </citation>
    <scope>NUCLEOTIDE SEQUENCE</scope>
</reference>
<proteinExistence type="predicted"/>
<dbReference type="EMBL" id="CAJOBG010006783">
    <property type="protein sequence ID" value="CAF4197353.1"/>
    <property type="molecule type" value="Genomic_DNA"/>
</dbReference>
<organism evidence="1 2">
    <name type="scientific">Rotaria magnacalcarata</name>
    <dbReference type="NCBI Taxonomy" id="392030"/>
    <lineage>
        <taxon>Eukaryota</taxon>
        <taxon>Metazoa</taxon>
        <taxon>Spiralia</taxon>
        <taxon>Gnathifera</taxon>
        <taxon>Rotifera</taxon>
        <taxon>Eurotatoria</taxon>
        <taxon>Bdelloidea</taxon>
        <taxon>Philodinida</taxon>
        <taxon>Philodinidae</taxon>
        <taxon>Rotaria</taxon>
    </lineage>
</organism>
<gene>
    <name evidence="1" type="ORF">OVN521_LOCUS26194</name>
</gene>
<evidence type="ECO:0000313" key="1">
    <source>
        <dbReference type="EMBL" id="CAF4197353.1"/>
    </source>
</evidence>
<dbReference type="Proteomes" id="UP000663866">
    <property type="component" value="Unassembled WGS sequence"/>
</dbReference>
<comment type="caution">
    <text evidence="1">The sequence shown here is derived from an EMBL/GenBank/DDBJ whole genome shotgun (WGS) entry which is preliminary data.</text>
</comment>
<name>A0A820BS78_9BILA</name>